<reference evidence="1 2" key="1">
    <citation type="submission" date="2018-07" db="EMBL/GenBank/DDBJ databases">
        <title>Genomic Encyclopedia of Type Strains, Phase IV (KMG-IV): sequencing the most valuable type-strain genomes for metagenomic binning, comparative biology and taxonomic classification.</title>
        <authorList>
            <person name="Goeker M."/>
        </authorList>
    </citation>
    <scope>NUCLEOTIDE SEQUENCE [LARGE SCALE GENOMIC DNA]</scope>
    <source>
        <strain evidence="1 2">DSM 14364</strain>
    </source>
</reference>
<evidence type="ECO:0000313" key="2">
    <source>
        <dbReference type="Proteomes" id="UP000254925"/>
    </source>
</evidence>
<dbReference type="AlphaFoldDB" id="A0A370H9Y2"/>
<dbReference type="Proteomes" id="UP000254925">
    <property type="component" value="Unassembled WGS sequence"/>
</dbReference>
<name>A0A370H9Y2_9HYPH</name>
<sequence length="111" mass="12657">MLPEDEAPSLDGCRDQIEQKVVRAYVQLAVLPDDDDGSCTVTVERFGSLEVRLTETPRRGPTNLPWFWLELYSHGRGSVIDSLGCYEFDEDELMAAVEFIREARRRHGSCH</sequence>
<organism evidence="1 2">
    <name type="scientific">Microvirga subterranea</name>
    <dbReference type="NCBI Taxonomy" id="186651"/>
    <lineage>
        <taxon>Bacteria</taxon>
        <taxon>Pseudomonadati</taxon>
        <taxon>Pseudomonadota</taxon>
        <taxon>Alphaproteobacteria</taxon>
        <taxon>Hyphomicrobiales</taxon>
        <taxon>Methylobacteriaceae</taxon>
        <taxon>Microvirga</taxon>
    </lineage>
</organism>
<gene>
    <name evidence="1" type="ORF">DES45_11337</name>
</gene>
<protein>
    <submittedName>
        <fullName evidence="1">Uncharacterized protein</fullName>
    </submittedName>
</protein>
<accession>A0A370H9Y2</accession>
<dbReference type="EMBL" id="QQBB01000013">
    <property type="protein sequence ID" value="RDI53616.1"/>
    <property type="molecule type" value="Genomic_DNA"/>
</dbReference>
<keyword evidence="2" id="KW-1185">Reference proteome</keyword>
<proteinExistence type="predicted"/>
<evidence type="ECO:0000313" key="1">
    <source>
        <dbReference type="EMBL" id="RDI53616.1"/>
    </source>
</evidence>
<comment type="caution">
    <text evidence="1">The sequence shown here is derived from an EMBL/GenBank/DDBJ whole genome shotgun (WGS) entry which is preliminary data.</text>
</comment>